<sequence length="149" mass="16789">MNVTGCWSWSEATAFLAETVVPVRLACRTPDGGLWMLSLWFLPWDDALWCATGADADVIRYVEHDDDVAFEVSTNDPPYRGVRGAGTATLEPDTEKSLLRALLDRYLGGTENALGDRLLDDDREEVRIRIDPSRLYSWDFGDRMQDADD</sequence>
<protein>
    <submittedName>
        <fullName evidence="1">Pyridoxamine 5'-phosphate oxidase family protein</fullName>
    </submittedName>
</protein>
<name>A0A554NF60_9EURY</name>
<comment type="caution">
    <text evidence="1">The sequence shown here is derived from an EMBL/GenBank/DDBJ whole genome shotgun (WGS) entry which is preliminary data.</text>
</comment>
<dbReference type="OrthoDB" id="139492at2157"/>
<reference evidence="1 2" key="1">
    <citation type="submission" date="2018-06" db="EMBL/GenBank/DDBJ databases">
        <title>Natronomonas sp. F16-60 a new haloarchaeon isolated from a solar saltern of Isla Cristina, Huelva, Spain.</title>
        <authorList>
            <person name="Duran-Viseras A."/>
            <person name="Sanchez-Porro C."/>
            <person name="Ventosa A."/>
        </authorList>
    </citation>
    <scope>NUCLEOTIDE SEQUENCE [LARGE SCALE GENOMIC DNA]</scope>
    <source>
        <strain evidence="1 2">F16-60</strain>
    </source>
</reference>
<proteinExistence type="predicted"/>
<evidence type="ECO:0000313" key="1">
    <source>
        <dbReference type="EMBL" id="TSD16029.1"/>
    </source>
</evidence>
<dbReference type="EMBL" id="QMDX01000001">
    <property type="protein sequence ID" value="TSD16029.1"/>
    <property type="molecule type" value="Genomic_DNA"/>
</dbReference>
<dbReference type="RefSeq" id="WP_144260508.1">
    <property type="nucleotide sequence ID" value="NZ_QMDX01000001.1"/>
</dbReference>
<dbReference type="AlphaFoldDB" id="A0A554NF60"/>
<dbReference type="Gene3D" id="2.30.110.10">
    <property type="entry name" value="Electron Transport, Fmn-binding Protein, Chain A"/>
    <property type="match status" value="1"/>
</dbReference>
<evidence type="ECO:0000313" key="2">
    <source>
        <dbReference type="Proteomes" id="UP000319894"/>
    </source>
</evidence>
<dbReference type="Proteomes" id="UP000319894">
    <property type="component" value="Unassembled WGS sequence"/>
</dbReference>
<organism evidence="1 2">
    <name type="scientific">Haloglomus irregulare</name>
    <dbReference type="NCBI Taxonomy" id="2234134"/>
    <lineage>
        <taxon>Archaea</taxon>
        <taxon>Methanobacteriati</taxon>
        <taxon>Methanobacteriota</taxon>
        <taxon>Stenosarchaea group</taxon>
        <taxon>Halobacteria</taxon>
        <taxon>Halobacteriales</taxon>
        <taxon>Natronomonadaceae</taxon>
        <taxon>Haloglomus</taxon>
    </lineage>
</organism>
<accession>A0A554NF60</accession>
<dbReference type="InParanoid" id="A0A554NF60"/>
<keyword evidence="2" id="KW-1185">Reference proteome</keyword>
<dbReference type="SUPFAM" id="SSF50475">
    <property type="entry name" value="FMN-binding split barrel"/>
    <property type="match status" value="1"/>
</dbReference>
<dbReference type="InterPro" id="IPR012349">
    <property type="entry name" value="Split_barrel_FMN-bd"/>
</dbReference>
<gene>
    <name evidence="1" type="ORF">DP107_02280</name>
</gene>